<evidence type="ECO:0000256" key="1">
    <source>
        <dbReference type="ARBA" id="ARBA00004123"/>
    </source>
</evidence>
<evidence type="ECO:0000256" key="5">
    <source>
        <dbReference type="ARBA" id="ARBA00023242"/>
    </source>
</evidence>
<dbReference type="InterPro" id="IPR013180">
    <property type="entry name" value="CTNNBL1_N"/>
</dbReference>
<proteinExistence type="predicted"/>
<feature type="compositionally biased region" description="Acidic residues" evidence="7">
    <location>
        <begin position="102"/>
        <end position="113"/>
    </location>
</feature>
<comment type="subcellular location">
    <subcellularLocation>
        <location evidence="1">Nucleus</location>
    </subcellularLocation>
</comment>
<evidence type="ECO:0000313" key="10">
    <source>
        <dbReference type="Proteomes" id="UP001320245"/>
    </source>
</evidence>
<dbReference type="SMART" id="SM01156">
    <property type="entry name" value="DUF1716"/>
    <property type="match status" value="1"/>
</dbReference>
<dbReference type="Pfam" id="PF08216">
    <property type="entry name" value="CTNNBL"/>
    <property type="match status" value="1"/>
</dbReference>
<keyword evidence="10" id="KW-1185">Reference proteome</keyword>
<feature type="domain" description="Beta-catenin-like protein 1 N-terminal" evidence="8">
    <location>
        <begin position="124"/>
        <end position="231"/>
    </location>
</feature>
<organism evidence="9 10">
    <name type="scientific">Cytospora paraplurivora</name>
    <dbReference type="NCBI Taxonomy" id="2898453"/>
    <lineage>
        <taxon>Eukaryota</taxon>
        <taxon>Fungi</taxon>
        <taxon>Dikarya</taxon>
        <taxon>Ascomycota</taxon>
        <taxon>Pezizomycotina</taxon>
        <taxon>Sordariomycetes</taxon>
        <taxon>Sordariomycetidae</taxon>
        <taxon>Diaporthales</taxon>
        <taxon>Cytosporaceae</taxon>
        <taxon>Cytospora</taxon>
    </lineage>
</organism>
<keyword evidence="3" id="KW-0677">Repeat</keyword>
<dbReference type="AlphaFoldDB" id="A0AAN9YKS7"/>
<dbReference type="SUPFAM" id="SSF48371">
    <property type="entry name" value="ARM repeat"/>
    <property type="match status" value="1"/>
</dbReference>
<comment type="caution">
    <text evidence="9">The sequence shown here is derived from an EMBL/GenBank/DDBJ whole genome shotgun (WGS) entry which is preliminary data.</text>
</comment>
<evidence type="ECO:0000313" key="9">
    <source>
        <dbReference type="EMBL" id="KAK7746449.1"/>
    </source>
</evidence>
<keyword evidence="2" id="KW-0597">Phosphoprotein</keyword>
<evidence type="ECO:0000256" key="4">
    <source>
        <dbReference type="ARBA" id="ARBA00023054"/>
    </source>
</evidence>
<protein>
    <recommendedName>
        <fullName evidence="8">Beta-catenin-like protein 1 N-terminal domain-containing protein</fullName>
    </recommendedName>
</protein>
<evidence type="ECO:0000259" key="8">
    <source>
        <dbReference type="SMART" id="SM01156"/>
    </source>
</evidence>
<evidence type="ECO:0000256" key="7">
    <source>
        <dbReference type="SAM" id="MobiDB-lite"/>
    </source>
</evidence>
<feature type="coiled-coil region" evidence="6">
    <location>
        <begin position="510"/>
        <end position="550"/>
    </location>
</feature>
<reference evidence="9 10" key="1">
    <citation type="journal article" date="2023" name="PLoS ONE">
        <title>Cytospora paraplurivora sp. nov. isolated from orchards with fruit tree decline syndrome in Ontario, Canada.</title>
        <authorList>
            <person name="Ilyukhin E."/>
            <person name="Nguyen H.D.T."/>
            <person name="Castle A.J."/>
            <person name="Ellouze W."/>
        </authorList>
    </citation>
    <scope>NUCLEOTIDE SEQUENCE [LARGE SCALE GENOMIC DNA]</scope>
    <source>
        <strain evidence="9 10">FDS-564</strain>
    </source>
</reference>
<keyword evidence="5" id="KW-0539">Nucleus</keyword>
<dbReference type="EMBL" id="JAJSPL020000006">
    <property type="protein sequence ID" value="KAK7746449.1"/>
    <property type="molecule type" value="Genomic_DNA"/>
</dbReference>
<feature type="region of interest" description="Disordered" evidence="7">
    <location>
        <begin position="1"/>
        <end position="27"/>
    </location>
</feature>
<name>A0AAN9YKS7_9PEZI</name>
<evidence type="ECO:0000256" key="3">
    <source>
        <dbReference type="ARBA" id="ARBA00022737"/>
    </source>
</evidence>
<dbReference type="GO" id="GO:0010467">
    <property type="term" value="P:gene expression"/>
    <property type="evidence" value="ECO:0007669"/>
    <property type="project" value="UniProtKB-ARBA"/>
</dbReference>
<dbReference type="PANTHER" id="PTHR14978">
    <property type="entry name" value="BETA-CATENIN-LIKE PROTEIN 1 NUCLEAR ASSOCIATED PROTEIN"/>
    <property type="match status" value="1"/>
</dbReference>
<dbReference type="PANTHER" id="PTHR14978:SF0">
    <property type="entry name" value="BETA-CATENIN-LIKE PROTEIN 1"/>
    <property type="match status" value="1"/>
</dbReference>
<dbReference type="InterPro" id="IPR039678">
    <property type="entry name" value="CTNNBL1"/>
</dbReference>
<gene>
    <name evidence="9" type="ORF">SLS53_002408</name>
</gene>
<dbReference type="Gene3D" id="1.25.10.10">
    <property type="entry name" value="Leucine-rich Repeat Variant"/>
    <property type="match status" value="1"/>
</dbReference>
<evidence type="ECO:0000256" key="6">
    <source>
        <dbReference type="SAM" id="Coils"/>
    </source>
</evidence>
<keyword evidence="4 6" id="KW-0175">Coiled coil</keyword>
<sequence length="630" mass="69871">MTSVDELFKKSGLPSKRKAEPLPDPSAYSLYFTDQLKPYPRVNSLTRHAAEVYKSVKLSSNDTGRHAQIEDEADDDTEAGPAPPPAEDGDDDGDYGPSMPPGEEEEEEGDDEEGRFFGGGVSAQESRALDYINAADPAADIPEEKIDGAWLKRTALKFEQRINRNAAQRAKYEDDPAKFIQSEADLDADLKALSTLGEHPELYPELARLGTVGSLVGLLAHENTDIAIGAIEIIGELTDEDVAAEPEQWDALVDALLEADLIGLLVSNLGRLDEDGGDEADRDGVYHALNVVENLCSNVGTAEKIAKDDGLLKWLLGRIQKKERPITQNKQYAAEILAILVQTSPANRRRLAEKDAVDVMLQLVAAYRKLNPEKGEEEEYMENLFEALSSITDEPGGKAKFIEAEGIDLCLIMLKEGKLSKAAALRLLDHAAGGASGGEVCQKLVAAGGLKTTFTMFMKKHPDNQTAEHLVGIFSWMLRLLPAESAERIRLLAKFVEKDYEKTDRLVRLRRDYAARLRLVDEQLEKEQQQQQQRRRTADAEQDAEFEEERFLRRLDAGLFTLQTIDVILAWLCAEDAGAENKIRELLADRDETFEVIKKSLEERLGAIDDKESGEGKDTAEMLTTLMQFL</sequence>
<dbReference type="GO" id="GO:0005681">
    <property type="term" value="C:spliceosomal complex"/>
    <property type="evidence" value="ECO:0007669"/>
    <property type="project" value="TreeGrafter"/>
</dbReference>
<feature type="region of interest" description="Disordered" evidence="7">
    <location>
        <begin position="54"/>
        <end position="119"/>
    </location>
</feature>
<accession>A0AAN9YKS7</accession>
<dbReference type="InterPro" id="IPR016024">
    <property type="entry name" value="ARM-type_fold"/>
</dbReference>
<dbReference type="InterPro" id="IPR011989">
    <property type="entry name" value="ARM-like"/>
</dbReference>
<dbReference type="Proteomes" id="UP001320245">
    <property type="component" value="Unassembled WGS sequence"/>
</dbReference>
<dbReference type="FunFam" id="1.25.10.10:FF:001136">
    <property type="entry name" value="Beta-catenin-like protein 1"/>
    <property type="match status" value="1"/>
</dbReference>
<evidence type="ECO:0000256" key="2">
    <source>
        <dbReference type="ARBA" id="ARBA00022553"/>
    </source>
</evidence>